<accession>A0A7W6JS86</accession>
<dbReference type="EMBL" id="JACIEH010000001">
    <property type="protein sequence ID" value="MBB4097460.1"/>
    <property type="molecule type" value="Genomic_DNA"/>
</dbReference>
<name>A0A7W6JS86_9SPHN</name>
<protein>
    <submittedName>
        <fullName evidence="1">Uncharacterized protein</fullName>
    </submittedName>
</protein>
<evidence type="ECO:0000313" key="2">
    <source>
        <dbReference type="Proteomes" id="UP000557392"/>
    </source>
</evidence>
<evidence type="ECO:0000313" key="1">
    <source>
        <dbReference type="EMBL" id="MBB4097460.1"/>
    </source>
</evidence>
<dbReference type="AlphaFoldDB" id="A0A7W6JS86"/>
<keyword evidence="2" id="KW-1185">Reference proteome</keyword>
<organism evidence="1 2">
    <name type="scientific">Sphingomonas kyeonggiensis</name>
    <dbReference type="NCBI Taxonomy" id="1268553"/>
    <lineage>
        <taxon>Bacteria</taxon>
        <taxon>Pseudomonadati</taxon>
        <taxon>Pseudomonadota</taxon>
        <taxon>Alphaproteobacteria</taxon>
        <taxon>Sphingomonadales</taxon>
        <taxon>Sphingomonadaceae</taxon>
        <taxon>Sphingomonas</taxon>
    </lineage>
</organism>
<sequence length="135" mass="14140">MMLAEPVRSAATEADDILGLLNAVAITAGQFQGAMETLAALPDPARRDPAAQAIALQAYASDAGLGEDPLVSAALHARITALAKWTTAWDPDRQSDVQAVIDSAVRFPLSAGVNGIAFEPAGFQELILFIEALPW</sequence>
<proteinExistence type="predicted"/>
<dbReference type="Proteomes" id="UP000557392">
    <property type="component" value="Unassembled WGS sequence"/>
</dbReference>
<comment type="caution">
    <text evidence="1">The sequence shown here is derived from an EMBL/GenBank/DDBJ whole genome shotgun (WGS) entry which is preliminary data.</text>
</comment>
<reference evidence="1 2" key="1">
    <citation type="submission" date="2020-08" db="EMBL/GenBank/DDBJ databases">
        <title>Genomic Encyclopedia of Type Strains, Phase IV (KMG-IV): sequencing the most valuable type-strain genomes for metagenomic binning, comparative biology and taxonomic classification.</title>
        <authorList>
            <person name="Goeker M."/>
        </authorList>
    </citation>
    <scope>NUCLEOTIDE SEQUENCE [LARGE SCALE GENOMIC DNA]</scope>
    <source>
        <strain evidence="1 2">DSM 101806</strain>
    </source>
</reference>
<gene>
    <name evidence="1" type="ORF">GGR46_000993</name>
</gene>